<accession>A0A9P6JJT3</accession>
<name>A0A9P6JJT3_9AGAR</name>
<dbReference type="EMBL" id="MU157914">
    <property type="protein sequence ID" value="KAF9523592.1"/>
    <property type="molecule type" value="Genomic_DNA"/>
</dbReference>
<sequence>MVQINLTHLFLVVATVLPLSVVGAPVSNIHSRDDVSSSESILVREWSTRFHVAGCAGPYRWRTSA</sequence>
<dbReference type="AlphaFoldDB" id="A0A9P6JJT3"/>
<dbReference type="Proteomes" id="UP000807306">
    <property type="component" value="Unassembled WGS sequence"/>
</dbReference>
<evidence type="ECO:0008006" key="4">
    <source>
        <dbReference type="Google" id="ProtNLM"/>
    </source>
</evidence>
<reference evidence="2" key="1">
    <citation type="submission" date="2020-11" db="EMBL/GenBank/DDBJ databases">
        <authorList>
            <consortium name="DOE Joint Genome Institute"/>
            <person name="Ahrendt S."/>
            <person name="Riley R."/>
            <person name="Andreopoulos W."/>
            <person name="Labutti K."/>
            <person name="Pangilinan J."/>
            <person name="Ruiz-Duenas F.J."/>
            <person name="Barrasa J.M."/>
            <person name="Sanchez-Garcia M."/>
            <person name="Camarero S."/>
            <person name="Miyauchi S."/>
            <person name="Serrano A."/>
            <person name="Linde D."/>
            <person name="Babiker R."/>
            <person name="Drula E."/>
            <person name="Ayuso-Fernandez I."/>
            <person name="Pacheco R."/>
            <person name="Padilla G."/>
            <person name="Ferreira P."/>
            <person name="Barriuso J."/>
            <person name="Kellner H."/>
            <person name="Castanera R."/>
            <person name="Alfaro M."/>
            <person name="Ramirez L."/>
            <person name="Pisabarro A.G."/>
            <person name="Kuo A."/>
            <person name="Tritt A."/>
            <person name="Lipzen A."/>
            <person name="He G."/>
            <person name="Yan M."/>
            <person name="Ng V."/>
            <person name="Cullen D."/>
            <person name="Martin F."/>
            <person name="Rosso M.-N."/>
            <person name="Henrissat B."/>
            <person name="Hibbett D."/>
            <person name="Martinez A.T."/>
            <person name="Grigoriev I.V."/>
        </authorList>
    </citation>
    <scope>NUCLEOTIDE SEQUENCE</scope>
    <source>
        <strain evidence="2">CBS 506.95</strain>
    </source>
</reference>
<evidence type="ECO:0000313" key="2">
    <source>
        <dbReference type="EMBL" id="KAF9523592.1"/>
    </source>
</evidence>
<proteinExistence type="predicted"/>
<organism evidence="2 3">
    <name type="scientific">Crepidotus variabilis</name>
    <dbReference type="NCBI Taxonomy" id="179855"/>
    <lineage>
        <taxon>Eukaryota</taxon>
        <taxon>Fungi</taxon>
        <taxon>Dikarya</taxon>
        <taxon>Basidiomycota</taxon>
        <taxon>Agaricomycotina</taxon>
        <taxon>Agaricomycetes</taxon>
        <taxon>Agaricomycetidae</taxon>
        <taxon>Agaricales</taxon>
        <taxon>Agaricineae</taxon>
        <taxon>Crepidotaceae</taxon>
        <taxon>Crepidotus</taxon>
    </lineage>
</organism>
<comment type="caution">
    <text evidence="2">The sequence shown here is derived from an EMBL/GenBank/DDBJ whole genome shotgun (WGS) entry which is preliminary data.</text>
</comment>
<evidence type="ECO:0000313" key="3">
    <source>
        <dbReference type="Proteomes" id="UP000807306"/>
    </source>
</evidence>
<protein>
    <recommendedName>
        <fullName evidence="4">Secreted protein</fullName>
    </recommendedName>
</protein>
<gene>
    <name evidence="2" type="ORF">CPB83DRAFT_862580</name>
</gene>
<feature type="signal peptide" evidence="1">
    <location>
        <begin position="1"/>
        <end position="23"/>
    </location>
</feature>
<keyword evidence="3" id="KW-1185">Reference proteome</keyword>
<evidence type="ECO:0000256" key="1">
    <source>
        <dbReference type="SAM" id="SignalP"/>
    </source>
</evidence>
<feature type="chain" id="PRO_5040200388" description="Secreted protein" evidence="1">
    <location>
        <begin position="24"/>
        <end position="65"/>
    </location>
</feature>
<keyword evidence="1" id="KW-0732">Signal</keyword>